<accession>A0ABN0L1N0</accession>
<evidence type="ECO:0008006" key="3">
    <source>
        <dbReference type="Google" id="ProtNLM"/>
    </source>
</evidence>
<dbReference type="EMBL" id="AHYV01000011">
    <property type="protein sequence ID" value="EOT48055.1"/>
    <property type="molecule type" value="Genomic_DNA"/>
</dbReference>
<gene>
    <name evidence="1" type="ORF">OMU_01294</name>
</gene>
<evidence type="ECO:0000313" key="2">
    <source>
        <dbReference type="Proteomes" id="UP000014104"/>
    </source>
</evidence>
<organism evidence="1 2">
    <name type="scientific">Enterococcus avium ATCC 14025</name>
    <dbReference type="NCBI Taxonomy" id="1140002"/>
    <lineage>
        <taxon>Bacteria</taxon>
        <taxon>Bacillati</taxon>
        <taxon>Bacillota</taxon>
        <taxon>Bacilli</taxon>
        <taxon>Lactobacillales</taxon>
        <taxon>Enterococcaceae</taxon>
        <taxon>Enterococcus</taxon>
    </lineage>
</organism>
<reference evidence="1 2" key="1">
    <citation type="submission" date="2013-03" db="EMBL/GenBank/DDBJ databases">
        <title>The Genome Sequence of Enterococcus avium ATCC_14025 (Illumina only assembly).</title>
        <authorList>
            <consortium name="The Broad Institute Genomics Platform"/>
            <consortium name="The Broad Institute Genome Sequencing Center for Infectious Disease"/>
            <person name="Earl A."/>
            <person name="Russ C."/>
            <person name="Gilmore M."/>
            <person name="Surin D."/>
            <person name="Walker B."/>
            <person name="Young S."/>
            <person name="Zeng Q."/>
            <person name="Gargeya S."/>
            <person name="Fitzgerald M."/>
            <person name="Haas B."/>
            <person name="Abouelleil A."/>
            <person name="Allen A.W."/>
            <person name="Alvarado L."/>
            <person name="Arachchi H.M."/>
            <person name="Berlin A.M."/>
            <person name="Chapman S.B."/>
            <person name="Gainer-Dewar J."/>
            <person name="Goldberg J."/>
            <person name="Griggs A."/>
            <person name="Gujja S."/>
            <person name="Hansen M."/>
            <person name="Howarth C."/>
            <person name="Imamovic A."/>
            <person name="Ireland A."/>
            <person name="Larimer J."/>
            <person name="McCowan C."/>
            <person name="Murphy C."/>
            <person name="Pearson M."/>
            <person name="Poon T.W."/>
            <person name="Priest M."/>
            <person name="Roberts A."/>
            <person name="Saif S."/>
            <person name="Shea T."/>
            <person name="Sisk P."/>
            <person name="Sykes S."/>
            <person name="Wortman J."/>
            <person name="Nusbaum C."/>
            <person name="Birren B."/>
        </authorList>
    </citation>
    <scope>NUCLEOTIDE SEQUENCE [LARGE SCALE GENOMIC DNA]</scope>
    <source>
        <strain evidence="1 2">ATCC 14025</strain>
    </source>
</reference>
<name>A0ABN0L1N0_ENTAV</name>
<protein>
    <recommendedName>
        <fullName evidence="3">Transposase IS204/IS1001/IS1096/IS1165 zinc-finger domain-containing protein</fullName>
    </recommendedName>
</protein>
<proteinExistence type="predicted"/>
<sequence length="84" mass="9735">MSSIKNIKYKDNCLDKTIKQILNIHDSNITFPKDAVSKEKVHDRMATVFTGRLSYPSPRCECCGYDSVIHHGYKDSWIQLLPYQ</sequence>
<comment type="caution">
    <text evidence="1">The sequence shown here is derived from an EMBL/GenBank/DDBJ whole genome shotgun (WGS) entry which is preliminary data.</text>
</comment>
<keyword evidence="2" id="KW-1185">Reference proteome</keyword>
<dbReference type="Proteomes" id="UP000014104">
    <property type="component" value="Unassembled WGS sequence"/>
</dbReference>
<evidence type="ECO:0000313" key="1">
    <source>
        <dbReference type="EMBL" id="EOT48055.1"/>
    </source>
</evidence>
<feature type="non-terminal residue" evidence="1">
    <location>
        <position position="84"/>
    </location>
</feature>